<dbReference type="AlphaFoldDB" id="A0A835MGS6"/>
<dbReference type="EMBL" id="JADGMS010000016">
    <property type="protein sequence ID" value="KAF9665450.1"/>
    <property type="molecule type" value="Genomic_DNA"/>
</dbReference>
<feature type="domain" description="DC1" evidence="2">
    <location>
        <begin position="20"/>
        <end position="66"/>
    </location>
</feature>
<feature type="domain" description="DC1" evidence="2">
    <location>
        <begin position="76"/>
        <end position="121"/>
    </location>
</feature>
<keyword evidence="4" id="KW-1185">Reference proteome</keyword>
<comment type="caution">
    <text evidence="3">The sequence shown here is derived from an EMBL/GenBank/DDBJ whole genome shotgun (WGS) entry which is preliminary data.</text>
</comment>
<name>A0A835MGS6_9ROSI</name>
<accession>A0A835MGS6</accession>
<dbReference type="SUPFAM" id="SSF57889">
    <property type="entry name" value="Cysteine-rich domain"/>
    <property type="match status" value="2"/>
</dbReference>
<evidence type="ECO:0000259" key="2">
    <source>
        <dbReference type="Pfam" id="PF03107"/>
    </source>
</evidence>
<keyword evidence="1" id="KW-0677">Repeat</keyword>
<dbReference type="Pfam" id="PF03107">
    <property type="entry name" value="C1_2"/>
    <property type="match status" value="2"/>
</dbReference>
<sequence length="237" mass="26644">MAATPLISRKNSLRPCVRHFSHSHPLRPVDVKEEEEIICSGCELDLSGSAYKCTKSICDFFLHKSCFELPRELEHPSHPQHLLVLLSSPPCDDSKFTCNACADYGTSFAYHCTTCHFNLHVGNAQSSPVMSAGKKFLRPAGSTTVQIAIMALTFIALPRLSVEEMPKRSSRSCLKIRSCCYLQLAQRFYWYDFHEECNTCHPPGPPPALSRAVDLIYAICPSTHVDHCNEIVEEKIW</sequence>
<reference evidence="3 4" key="1">
    <citation type="submission" date="2020-10" db="EMBL/GenBank/DDBJ databases">
        <title>Plant Genome Project.</title>
        <authorList>
            <person name="Zhang R.-G."/>
        </authorList>
    </citation>
    <scope>NUCLEOTIDE SEQUENCE [LARGE SCALE GENOMIC DNA]</scope>
    <source>
        <strain evidence="3">FAFU-HL-1</strain>
        <tissue evidence="3">Leaf</tissue>
    </source>
</reference>
<dbReference type="PANTHER" id="PTHR46288:SF27">
    <property type="entry name" value="CYSTEINE_HISTIDINE-RICH C1 DOMAIN FAMILY PROTEIN"/>
    <property type="match status" value="1"/>
</dbReference>
<dbReference type="Proteomes" id="UP000657918">
    <property type="component" value="Chromosome 16"/>
</dbReference>
<evidence type="ECO:0000256" key="1">
    <source>
        <dbReference type="ARBA" id="ARBA00022737"/>
    </source>
</evidence>
<dbReference type="InterPro" id="IPR046349">
    <property type="entry name" value="C1-like_sf"/>
</dbReference>
<evidence type="ECO:0000313" key="3">
    <source>
        <dbReference type="EMBL" id="KAF9665450.1"/>
    </source>
</evidence>
<dbReference type="OrthoDB" id="1880850at2759"/>
<gene>
    <name evidence="3" type="ORF">SADUNF_Sadunf16G0123800</name>
</gene>
<organism evidence="3 4">
    <name type="scientific">Salix dunnii</name>
    <dbReference type="NCBI Taxonomy" id="1413687"/>
    <lineage>
        <taxon>Eukaryota</taxon>
        <taxon>Viridiplantae</taxon>
        <taxon>Streptophyta</taxon>
        <taxon>Embryophyta</taxon>
        <taxon>Tracheophyta</taxon>
        <taxon>Spermatophyta</taxon>
        <taxon>Magnoliopsida</taxon>
        <taxon>eudicotyledons</taxon>
        <taxon>Gunneridae</taxon>
        <taxon>Pentapetalae</taxon>
        <taxon>rosids</taxon>
        <taxon>fabids</taxon>
        <taxon>Malpighiales</taxon>
        <taxon>Salicaceae</taxon>
        <taxon>Saliceae</taxon>
        <taxon>Salix</taxon>
    </lineage>
</organism>
<proteinExistence type="predicted"/>
<evidence type="ECO:0000313" key="4">
    <source>
        <dbReference type="Proteomes" id="UP000657918"/>
    </source>
</evidence>
<dbReference type="InterPro" id="IPR004146">
    <property type="entry name" value="DC1"/>
</dbReference>
<protein>
    <recommendedName>
        <fullName evidence="2">DC1 domain-containing protein</fullName>
    </recommendedName>
</protein>
<dbReference type="PANTHER" id="PTHR46288">
    <property type="entry name" value="PHORBOL-ESTER/DAG-TYPE DOMAIN-CONTAINING PROTEIN"/>
    <property type="match status" value="1"/>
</dbReference>